<comment type="caution">
    <text evidence="2">The sequence shown here is derived from an EMBL/GenBank/DDBJ whole genome shotgun (WGS) entry which is preliminary data.</text>
</comment>
<dbReference type="Proteomes" id="UP000610966">
    <property type="component" value="Unassembled WGS sequence"/>
</dbReference>
<keyword evidence="3" id="KW-1185">Reference proteome</keyword>
<dbReference type="RefSeq" id="WP_204017899.1">
    <property type="nucleotide sequence ID" value="NZ_BOOG01000047.1"/>
</dbReference>
<dbReference type="Gene3D" id="1.10.8.430">
    <property type="entry name" value="Helical domain of apoptotic protease-activating factors"/>
    <property type="match status" value="1"/>
</dbReference>
<dbReference type="GO" id="GO:0043531">
    <property type="term" value="F:ADP binding"/>
    <property type="evidence" value="ECO:0007669"/>
    <property type="project" value="InterPro"/>
</dbReference>
<evidence type="ECO:0000313" key="2">
    <source>
        <dbReference type="EMBL" id="GIH72233.1"/>
    </source>
</evidence>
<dbReference type="EMBL" id="BOOG01000047">
    <property type="protein sequence ID" value="GIH72233.1"/>
    <property type="molecule type" value="Genomic_DNA"/>
</dbReference>
<feature type="domain" description="NB-ARC" evidence="1">
    <location>
        <begin position="19"/>
        <end position="184"/>
    </location>
</feature>
<dbReference type="Pfam" id="PF00931">
    <property type="entry name" value="NB-ARC"/>
    <property type="match status" value="1"/>
</dbReference>
<accession>A0A8J3RC12</accession>
<reference evidence="2" key="1">
    <citation type="submission" date="2021-01" db="EMBL/GenBank/DDBJ databases">
        <title>Whole genome shotgun sequence of Sphaerimonospora thailandensis NBRC 107569.</title>
        <authorList>
            <person name="Komaki H."/>
            <person name="Tamura T."/>
        </authorList>
    </citation>
    <scope>NUCLEOTIDE SEQUENCE</scope>
    <source>
        <strain evidence="2">NBRC 107569</strain>
    </source>
</reference>
<sequence>MAPAQLPSDAGRFLGRERELAQLVTILNAPGPRGSVVTIDGPGGIGKSRLAIRAAHAVASAYPDGQLYVNLHGTTPGCASLAPGEVLTRFLRALGVPGPVGHQPLDEIAALFRTHIADRRMLIVLDNAVDACQVRPMLPGRSAAAVIITGRARLATLDVTARLCLDVLSEHEAIDLLATIAGPQRIRSDPRSAAQITELCGRLPLAVRIAGARLAEHPSWPTARLAARLATAANRLDELRQDDLCLRTILTAGHELDTNRPGMR</sequence>
<protein>
    <recommendedName>
        <fullName evidence="1">NB-ARC domain-containing protein</fullName>
    </recommendedName>
</protein>
<dbReference type="InterPro" id="IPR002182">
    <property type="entry name" value="NB-ARC"/>
</dbReference>
<gene>
    <name evidence="2" type="ORF">Mth01_44860</name>
</gene>
<dbReference type="InterPro" id="IPR027417">
    <property type="entry name" value="P-loop_NTPase"/>
</dbReference>
<dbReference type="PRINTS" id="PR00364">
    <property type="entry name" value="DISEASERSIST"/>
</dbReference>
<evidence type="ECO:0000259" key="1">
    <source>
        <dbReference type="Pfam" id="PF00931"/>
    </source>
</evidence>
<organism evidence="2 3">
    <name type="scientific">Sphaerimonospora thailandensis</name>
    <dbReference type="NCBI Taxonomy" id="795644"/>
    <lineage>
        <taxon>Bacteria</taxon>
        <taxon>Bacillati</taxon>
        <taxon>Actinomycetota</taxon>
        <taxon>Actinomycetes</taxon>
        <taxon>Streptosporangiales</taxon>
        <taxon>Streptosporangiaceae</taxon>
        <taxon>Sphaerimonospora</taxon>
    </lineage>
</organism>
<evidence type="ECO:0000313" key="3">
    <source>
        <dbReference type="Proteomes" id="UP000610966"/>
    </source>
</evidence>
<dbReference type="SUPFAM" id="SSF52540">
    <property type="entry name" value="P-loop containing nucleoside triphosphate hydrolases"/>
    <property type="match status" value="1"/>
</dbReference>
<proteinExistence type="predicted"/>
<dbReference type="InterPro" id="IPR042197">
    <property type="entry name" value="Apaf_helical"/>
</dbReference>
<dbReference type="PANTHER" id="PTHR47691">
    <property type="entry name" value="REGULATOR-RELATED"/>
    <property type="match status" value="1"/>
</dbReference>
<dbReference type="Gene3D" id="3.40.50.300">
    <property type="entry name" value="P-loop containing nucleotide triphosphate hydrolases"/>
    <property type="match status" value="1"/>
</dbReference>
<dbReference type="PANTHER" id="PTHR47691:SF3">
    <property type="entry name" value="HTH-TYPE TRANSCRIPTIONAL REGULATOR RV0890C-RELATED"/>
    <property type="match status" value="1"/>
</dbReference>
<name>A0A8J3RC12_9ACTN</name>
<dbReference type="AlphaFoldDB" id="A0A8J3RC12"/>